<feature type="signal peptide" evidence="1">
    <location>
        <begin position="1"/>
        <end position="17"/>
    </location>
</feature>
<feature type="chain" id="PRO_5040883870" description="Sodefrin-like factor" evidence="1">
    <location>
        <begin position="18"/>
        <end position="208"/>
    </location>
</feature>
<dbReference type="AlphaFoldDB" id="A0A9W7EKE8"/>
<keyword evidence="3" id="KW-1185">Reference proteome</keyword>
<evidence type="ECO:0008006" key="4">
    <source>
        <dbReference type="Google" id="ProtNLM"/>
    </source>
</evidence>
<keyword evidence="1" id="KW-0732">Signal</keyword>
<dbReference type="Proteomes" id="UP001165085">
    <property type="component" value="Unassembled WGS sequence"/>
</dbReference>
<evidence type="ECO:0000256" key="1">
    <source>
        <dbReference type="SAM" id="SignalP"/>
    </source>
</evidence>
<name>A0A9W7EKE8_9STRA</name>
<dbReference type="OrthoDB" id="10304944at2759"/>
<protein>
    <recommendedName>
        <fullName evidence="4">Sodefrin-like factor</fullName>
    </recommendedName>
</protein>
<proteinExistence type="predicted"/>
<organism evidence="2 3">
    <name type="scientific">Triparma strigata</name>
    <dbReference type="NCBI Taxonomy" id="1606541"/>
    <lineage>
        <taxon>Eukaryota</taxon>
        <taxon>Sar</taxon>
        <taxon>Stramenopiles</taxon>
        <taxon>Ochrophyta</taxon>
        <taxon>Bolidophyceae</taxon>
        <taxon>Parmales</taxon>
        <taxon>Triparmaceae</taxon>
        <taxon>Triparma</taxon>
    </lineage>
</organism>
<evidence type="ECO:0000313" key="2">
    <source>
        <dbReference type="EMBL" id="GMH81857.1"/>
    </source>
</evidence>
<comment type="caution">
    <text evidence="2">The sequence shown here is derived from an EMBL/GenBank/DDBJ whole genome shotgun (WGS) entry which is preliminary data.</text>
</comment>
<evidence type="ECO:0000313" key="3">
    <source>
        <dbReference type="Proteomes" id="UP001165085"/>
    </source>
</evidence>
<gene>
    <name evidence="2" type="ORF">TrST_g8352</name>
</gene>
<dbReference type="EMBL" id="BRXY01000262">
    <property type="protein sequence ID" value="GMH81857.1"/>
    <property type="molecule type" value="Genomic_DNA"/>
</dbReference>
<accession>A0A9W7EKE8</accession>
<sequence length="208" mass="22589">MKLFSLTLMALPSLTSAFGGFVDDGCVYCSECSEGELSAYFECSDDGSDVSLFRLKTGATDTCNGEYIEQSGHGTICLSAFFIPDDQLVGQARPYVKRFCEDGQPVQYYFEDQFCEQYVSWQEEGQFLPTKAQGCFCEPPESNVFPECGWGCSACLVNSDQDQDCMSTCAAEDIAFSCGFCAQYVPTSWSDVDGNPTVLAQTCSAGAA</sequence>
<reference evidence="3" key="1">
    <citation type="journal article" date="2023" name="Commun. Biol.">
        <title>Genome analysis of Parmales, the sister group of diatoms, reveals the evolutionary specialization of diatoms from phago-mixotrophs to photoautotrophs.</title>
        <authorList>
            <person name="Ban H."/>
            <person name="Sato S."/>
            <person name="Yoshikawa S."/>
            <person name="Yamada K."/>
            <person name="Nakamura Y."/>
            <person name="Ichinomiya M."/>
            <person name="Sato N."/>
            <person name="Blanc-Mathieu R."/>
            <person name="Endo H."/>
            <person name="Kuwata A."/>
            <person name="Ogata H."/>
        </authorList>
    </citation>
    <scope>NUCLEOTIDE SEQUENCE [LARGE SCALE GENOMIC DNA]</scope>
    <source>
        <strain evidence="3">NIES 3701</strain>
    </source>
</reference>